<evidence type="ECO:0000313" key="2">
    <source>
        <dbReference type="EMBL" id="GLX80166.1"/>
    </source>
</evidence>
<dbReference type="EMBL" id="BSST01000001">
    <property type="protein sequence ID" value="GLX80166.1"/>
    <property type="molecule type" value="Genomic_DNA"/>
</dbReference>
<proteinExistence type="predicted"/>
<reference evidence="2 3" key="1">
    <citation type="submission" date="2023-03" db="EMBL/GenBank/DDBJ databases">
        <title>Draft genome sequence of Thalassotalea insulae KCTC 62186T.</title>
        <authorList>
            <person name="Sawabe T."/>
        </authorList>
    </citation>
    <scope>NUCLEOTIDE SEQUENCE [LARGE SCALE GENOMIC DNA]</scope>
    <source>
        <strain evidence="2 3">KCTC 62186</strain>
    </source>
</reference>
<dbReference type="Proteomes" id="UP001157186">
    <property type="component" value="Unassembled WGS sequence"/>
</dbReference>
<gene>
    <name evidence="2" type="ORF">tinsulaeT_35060</name>
</gene>
<keyword evidence="3" id="KW-1185">Reference proteome</keyword>
<feature type="chain" id="PRO_5046103819" description="Outer membrane protein beta-barrel domain-containing protein" evidence="1">
    <location>
        <begin position="21"/>
        <end position="196"/>
    </location>
</feature>
<protein>
    <recommendedName>
        <fullName evidence="4">Outer membrane protein beta-barrel domain-containing protein</fullName>
    </recommendedName>
</protein>
<name>A0ABQ6H167_9GAMM</name>
<evidence type="ECO:0000256" key="1">
    <source>
        <dbReference type="SAM" id="SignalP"/>
    </source>
</evidence>
<evidence type="ECO:0008006" key="4">
    <source>
        <dbReference type="Google" id="ProtNLM"/>
    </source>
</evidence>
<feature type="signal peptide" evidence="1">
    <location>
        <begin position="1"/>
        <end position="20"/>
    </location>
</feature>
<accession>A0ABQ6H167</accession>
<evidence type="ECO:0000313" key="3">
    <source>
        <dbReference type="Proteomes" id="UP001157186"/>
    </source>
</evidence>
<organism evidence="2 3">
    <name type="scientific">Thalassotalea insulae</name>
    <dbReference type="NCBI Taxonomy" id="2056778"/>
    <lineage>
        <taxon>Bacteria</taxon>
        <taxon>Pseudomonadati</taxon>
        <taxon>Pseudomonadota</taxon>
        <taxon>Gammaproteobacteria</taxon>
        <taxon>Alteromonadales</taxon>
        <taxon>Colwelliaceae</taxon>
        <taxon>Thalassotalea</taxon>
    </lineage>
</organism>
<keyword evidence="1" id="KW-0732">Signal</keyword>
<comment type="caution">
    <text evidence="2">The sequence shown here is derived from an EMBL/GenBank/DDBJ whole genome shotgun (WGS) entry which is preliminary data.</text>
</comment>
<sequence length="196" mass="22401">MFKIYLLFCLLSLLCLPTLASQHDQLAVFVKSEFNGDDYINGIGTELWLTDNLSNLGLAVSSSLGKGKVKDTEGWQQEFISWDFGIKYGYFSDVFAYVEVGVDLSELILQDRDEDEYDERHYDGELVIEIADAMLFGESRKRYDQDNDVDAYLGAGLGVKLEHFAIEAFSRYRQIDGEYWKADNQVFTGVKLTVFF</sequence>